<evidence type="ECO:0000256" key="5">
    <source>
        <dbReference type="ARBA" id="ARBA00022737"/>
    </source>
</evidence>
<evidence type="ECO:0000256" key="1">
    <source>
        <dbReference type="ARBA" id="ARBA00004479"/>
    </source>
</evidence>
<evidence type="ECO:0000256" key="3">
    <source>
        <dbReference type="ARBA" id="ARBA00022692"/>
    </source>
</evidence>
<keyword evidence="7 12" id="KW-0472">Membrane</keyword>
<evidence type="ECO:0000256" key="4">
    <source>
        <dbReference type="ARBA" id="ARBA00022729"/>
    </source>
</evidence>
<dbReference type="InterPro" id="IPR013783">
    <property type="entry name" value="Ig-like_fold"/>
</dbReference>
<dbReference type="Ensembl" id="ENSACDT00005025950.1">
    <property type="protein sequence ID" value="ENSACDP00005021708.1"/>
    <property type="gene ID" value="ENSACDG00005015698.1"/>
</dbReference>
<feature type="region of interest" description="Disordered" evidence="11">
    <location>
        <begin position="36"/>
        <end position="97"/>
    </location>
</feature>
<dbReference type="PANTHER" id="PTHR48423:SF2">
    <property type="entry name" value="INTERLEUKIN-12 RECEPTOR SUBUNIT BETA-2"/>
    <property type="match status" value="1"/>
</dbReference>
<organism evidence="14 15">
    <name type="scientific">Anser cygnoides</name>
    <name type="common">Swan goose</name>
    <dbReference type="NCBI Taxonomy" id="8845"/>
    <lineage>
        <taxon>Eukaryota</taxon>
        <taxon>Metazoa</taxon>
        <taxon>Chordata</taxon>
        <taxon>Craniata</taxon>
        <taxon>Vertebrata</taxon>
        <taxon>Euteleostomi</taxon>
        <taxon>Archelosauria</taxon>
        <taxon>Archosauria</taxon>
        <taxon>Dinosauria</taxon>
        <taxon>Saurischia</taxon>
        <taxon>Theropoda</taxon>
        <taxon>Coelurosauria</taxon>
        <taxon>Aves</taxon>
        <taxon>Neognathae</taxon>
        <taxon>Galloanserae</taxon>
        <taxon>Anseriformes</taxon>
        <taxon>Anatidae</taxon>
        <taxon>Anserinae</taxon>
        <taxon>Anser</taxon>
    </lineage>
</organism>
<reference evidence="14" key="1">
    <citation type="submission" date="2025-08" db="UniProtKB">
        <authorList>
            <consortium name="Ensembl"/>
        </authorList>
    </citation>
    <scope>IDENTIFICATION</scope>
</reference>
<dbReference type="GO" id="GO:0005886">
    <property type="term" value="C:plasma membrane"/>
    <property type="evidence" value="ECO:0007669"/>
    <property type="project" value="UniProtKB-ARBA"/>
</dbReference>
<keyword evidence="10" id="KW-0325">Glycoprotein</keyword>
<dbReference type="GO" id="GO:0004896">
    <property type="term" value="F:cytokine receptor activity"/>
    <property type="evidence" value="ECO:0007669"/>
    <property type="project" value="InterPro"/>
</dbReference>
<dbReference type="InterPro" id="IPR003961">
    <property type="entry name" value="FN3_dom"/>
</dbReference>
<evidence type="ECO:0000259" key="13">
    <source>
        <dbReference type="PROSITE" id="PS50853"/>
    </source>
</evidence>
<keyword evidence="9" id="KW-0675">Receptor</keyword>
<evidence type="ECO:0000256" key="6">
    <source>
        <dbReference type="ARBA" id="ARBA00022989"/>
    </source>
</evidence>
<evidence type="ECO:0000256" key="2">
    <source>
        <dbReference type="ARBA" id="ARBA00008921"/>
    </source>
</evidence>
<dbReference type="InterPro" id="IPR036116">
    <property type="entry name" value="FN3_sf"/>
</dbReference>
<dbReference type="PROSITE" id="PS50853">
    <property type="entry name" value="FN3"/>
    <property type="match status" value="2"/>
</dbReference>
<keyword evidence="5" id="KW-0677">Repeat</keyword>
<dbReference type="SUPFAM" id="SSF49265">
    <property type="entry name" value="Fibronectin type III"/>
    <property type="match status" value="3"/>
</dbReference>
<protein>
    <recommendedName>
        <fullName evidence="13">Fibronectin type-III domain-containing protein</fullName>
    </recommendedName>
</protein>
<sequence>METPRQPAPELRHPCSKTLFLTFKWDFLIFKCKPEKKKPGCIPSAPPMGSSRSSPSPLVPGALRPPSPRWPPPRLPTSPVPASPAGCHQAEGQDRPPQLARSILSAARGAGGLLCPRGTLVALQTPGSFFTKLFTNSPRSWAGRAPFGPIPSGPSVSPLTAPIASCPPSCAGKWHPGGFVPHRPRGSRAGWPACAPPHPLVPHPGRGQILPSHSSRPPRGWSLSTPQPGQAPLAARLTPFLPPRLCHARTAAAAQAMAGAGKALVLHVLLCFLCRDPPEPPGNLTCTIGERSGSLACTWDAGRPTHLRTEYRLHLNSTQTAEEEVFPAGSPVPLSALRGGSRYSAWVQARNALGAARSAPRHLDLRELVVPALPLAEGAETTLAPPPITTVRWRQQTQLENVHCEERHKAEDAPMWHVEAWDRAVRAGHPLQSDTRYVFQARCRLSPADSPWSAWSPPFVYTTPEAAPAAAPDVWRRLGPAFPNGSHEVTVLIKPLPPRAARGRILGYAVAAGSAQPLCNTSGTSCSVLVPPGVRVLHVTAHNSRGASSPANVTLGREASQQAFPAPAAVEVRRQNQSSVSVAWQPPRGSRSPPLWFIVEWVSTAPYSKEERFFWKKVPCQDTLTYIQEDAAAASHINVSVYAVYPDGVSKPTSGQVSSEERIPDFSYNETSHDDDTGVFLGMGVSVIVSSVVLAILMFKKSARIRIKATVASLLPKWLLEDFPHMENSNVIKSLQEKSEFTSNSSYEPFLDDSDPTVMEIEEVSVHEKYKIVDIKKKPSTALPENVVHPQSSAPAVSAAPEHVSDYKPQISDGNLLGYVAANIYQAESHTPAPEPETTFFFRDYTSPVSYLWNAEGAGHNVCLLEKINLILNNNRSGQNYAFSSAQEEQSTLLESQWGKTLSSENVQEQTLVPDELVSCLRAMNEESVDIQTCLQQRIGRLF</sequence>
<evidence type="ECO:0000256" key="7">
    <source>
        <dbReference type="ARBA" id="ARBA00023136"/>
    </source>
</evidence>
<dbReference type="Proteomes" id="UP000694521">
    <property type="component" value="Unplaced"/>
</dbReference>
<feature type="region of interest" description="Disordered" evidence="11">
    <location>
        <begin position="207"/>
        <end position="229"/>
    </location>
</feature>
<keyword evidence="8" id="KW-1015">Disulfide bond</keyword>
<evidence type="ECO:0000256" key="12">
    <source>
        <dbReference type="SAM" id="Phobius"/>
    </source>
</evidence>
<comment type="similarity">
    <text evidence="2">Belongs to the type I cytokine receptor family. Type 2 subfamily.</text>
</comment>
<evidence type="ECO:0000256" key="11">
    <source>
        <dbReference type="SAM" id="MobiDB-lite"/>
    </source>
</evidence>
<name>A0A8B9EGG2_ANSCY</name>
<feature type="compositionally biased region" description="Low complexity" evidence="11">
    <location>
        <begin position="47"/>
        <end position="60"/>
    </location>
</feature>
<evidence type="ECO:0000313" key="15">
    <source>
        <dbReference type="Proteomes" id="UP000694521"/>
    </source>
</evidence>
<dbReference type="Gene3D" id="2.60.40.10">
    <property type="entry name" value="Immunoglobulins"/>
    <property type="match status" value="4"/>
</dbReference>
<comment type="subcellular location">
    <subcellularLocation>
        <location evidence="1">Membrane</location>
        <topology evidence="1">Single-pass type I membrane protein</topology>
    </subcellularLocation>
</comment>
<reference evidence="14" key="2">
    <citation type="submission" date="2025-09" db="UniProtKB">
        <authorList>
            <consortium name="Ensembl"/>
        </authorList>
    </citation>
    <scope>IDENTIFICATION</scope>
</reference>
<evidence type="ECO:0000256" key="9">
    <source>
        <dbReference type="ARBA" id="ARBA00023170"/>
    </source>
</evidence>
<evidence type="ECO:0000313" key="14">
    <source>
        <dbReference type="Ensembl" id="ENSACDP00005021708.1"/>
    </source>
</evidence>
<accession>A0A8B9EGG2</accession>
<feature type="compositionally biased region" description="Pro residues" evidence="11">
    <location>
        <begin position="63"/>
        <end position="82"/>
    </location>
</feature>
<keyword evidence="15" id="KW-1185">Reference proteome</keyword>
<dbReference type="PROSITE" id="PS01353">
    <property type="entry name" value="HEMATOPO_REC_L_F2"/>
    <property type="match status" value="1"/>
</dbReference>
<feature type="domain" description="Fibronectin type-III" evidence="13">
    <location>
        <begin position="280"/>
        <end position="372"/>
    </location>
</feature>
<keyword evidence="3 12" id="KW-0812">Transmembrane</keyword>
<evidence type="ECO:0000256" key="8">
    <source>
        <dbReference type="ARBA" id="ARBA00023157"/>
    </source>
</evidence>
<feature type="domain" description="Fibronectin type-III" evidence="13">
    <location>
        <begin position="566"/>
        <end position="666"/>
    </location>
</feature>
<dbReference type="CDD" id="cd00063">
    <property type="entry name" value="FN3"/>
    <property type="match status" value="2"/>
</dbReference>
<dbReference type="InterPro" id="IPR003529">
    <property type="entry name" value="Hematopoietin_rcpt_Gp130_CS"/>
</dbReference>
<proteinExistence type="inferred from homology"/>
<dbReference type="SMART" id="SM00060">
    <property type="entry name" value="FN3"/>
    <property type="match status" value="2"/>
</dbReference>
<feature type="transmembrane region" description="Helical" evidence="12">
    <location>
        <begin position="679"/>
        <end position="699"/>
    </location>
</feature>
<dbReference type="InterPro" id="IPR052672">
    <property type="entry name" value="Type1_Cytokine_Rcpt_Type2"/>
</dbReference>
<dbReference type="AlphaFoldDB" id="A0A8B9EGG2"/>
<keyword evidence="6 12" id="KW-1133">Transmembrane helix</keyword>
<dbReference type="PANTHER" id="PTHR48423">
    <property type="entry name" value="INTERLEUKIN-27 RECEPTOR SUBUNIT ALPHA"/>
    <property type="match status" value="1"/>
</dbReference>
<evidence type="ECO:0000256" key="10">
    <source>
        <dbReference type="ARBA" id="ARBA00023180"/>
    </source>
</evidence>
<keyword evidence="4" id="KW-0732">Signal</keyword>